<evidence type="ECO:0000313" key="4">
    <source>
        <dbReference type="EMBL" id="KAL0906669.1"/>
    </source>
</evidence>
<feature type="compositionally biased region" description="Basic and acidic residues" evidence="2">
    <location>
        <begin position="1623"/>
        <end position="1636"/>
    </location>
</feature>
<feature type="compositionally biased region" description="Acidic residues" evidence="2">
    <location>
        <begin position="1566"/>
        <end position="1578"/>
    </location>
</feature>
<evidence type="ECO:0000256" key="1">
    <source>
        <dbReference type="SAM" id="Coils"/>
    </source>
</evidence>
<sequence length="1965" mass="221630">MEFIYSRVESWIKDQTARIAVSWSPPAPPRWHWPRWPPWKGQQDRREQERLLRQEYERQRRQLHDLCRAAKAESIADLQEILCSMVLAECVYKRPATEMIRALNKFKSDFGGQLVSLERVQHSLDHVPHRRDVEISVSTSAKEKANEVSQFILGLEEGSGAMTGRFSGPDRDAISFGTRYLLAEAGDTLFASFIGTKQYKDVITDANFFQGAIFHEDDEEDLEAVDVMENDTVDSQTNTEVNILKYSKGKPKKLQNNAKPAAHRGFLARAKGIPALEIYRLAQKKNRNLVLCGHSLGGAVAALATLAILRALASSSISQGHGKVQVKCITFSQPPVGNAALKDYVHQKGWQKYFKSYCIPEDLVPRLLSPAYFHHYNSQSLQSTSDAALVDASVVNYTNSTMQLQTLKSKGTSGEQLVLGLGPVQMPLWRLSKLVPLEGVRKHLNILRRGGSKDEKPSSIVGHSPTLLFPEAEAEPQSLEIQEGAEGISLKPISDTETMSPEGNSKTFNGRSGVGSGNTSRWKRVPYLPSYVPFGQLFLLRNSSVELLSDAEYSKLLSVSSVISELKERLQSHSMRSYRFRFHKIYEQCMCINAASFLGIEQLPQFPHLKQLLGLRAAGDVELGHIVDPPIIRTATSILPLGWSEFEIYHLAIKVDSGGNDDKFDQDPMVPLSRIVVLSNILNQMRMDKQDTPITVHLGRGARIQLANTVINTGSTGATIQFGSVDFSTITARTTVPRAHLPAPQITARDIPQGRISVFERLSQPETLTAKRVVDGRKVSVMTADTTALPRETVTSGIYDAEASSSGGKLNRRQRRKRNAELRAQQLSVPVHPSNIPAQELEATIPTQNGFSNLKWVKRNSSTGELKKSFWEQRREVPTPPKKKEPESLSARVYRVLRTVKEKGLTKKRFQRPLTADVRRTPPRERLSFTRVERRERRNNPLGEHRGVTPELHIRGSTTERSRWKGKQVWRPRPRRNDERKEREIDLGVTSGAASRRSASTNKQRQKWVQKKTHDDTYPDGRHLGEFSKGSHRSLTPPKKEVNFDRSPRVEEILIPNQEPEIHWRRRSEVQVQEEEYDDEDTMDVELVYMVSHIDDNDSDDEEDRRSQTREQARRRRRGARSVTSQSVRSSEEEGEEVEENPFAEETLTLAQMRRQMRRQMKEKDKEISHLNEKMTEMMTQMTTMMEMMQKATSVGPTPAQPINHAASIAPAKPPDPHVPQASGIKGTPEGGNEAVDNIRQRTLQNVASASEPDLLDRVAKFEKLNLSKSEGLSDKPKKGKASDARKGEAYSISPFKLDKKKQVIYDQGVYNADKGKQPMQYEEKPKQVYTPSSQPKLVLGGNDKPRTFSGGERPRQVMGTGDRTFPSLKDKMNKEKESTRVVTSSSVPPPKEAIKENSIQGEQWETVVSKKTTKMLKQLEGVPGVKWKSPTEPVLNLKLLPVPHASTSKQQLGQANSSKSEKTKSKSAKKKAKIKKPKKKKTATQRVIDSLGEYHQTARRPIKLGDFMTELKIDEEEEAEDKLLPTETCRVISATSEILKREKYAEEAAPEFCLMVSSMDYSSEEDLYFPKEDDTDPDIASQMEQVNLEDNSESTGESPDTTMADSEENTASNKSESDEVAQTEKRPKQGGEMRQRGRKRVTPTLPKAAATSKTKRVVPHLGSDTEEDEVIPVKARKNCQPAARGKKKAEDSDPDYDYESTYANSVQGIFSRRIDSLSVSDSVLVVTRIPLQHFKEVIPREAHNVEELVTFYVRPHKKKGGPGRLFYSVGKLNEEENRDWYRRIIDSEELLPTRLPRFNTKGIRRMLRKQINIPTSKRQLCFCLSIWYGRHPRPLRQKDAAARRGLGCSTVVEALPTMPSYSSNIFAQPDLQKMRLLIGAPLKRPPKYPADEILPLFSYPAADSTDTTPDEKSKISSIDGLADFVVYCTSDFISVPKQVHVRVRRVRLLGLQVCLPCLEREYLL</sequence>
<feature type="domain" description="Fungal lipase-type" evidence="3">
    <location>
        <begin position="250"/>
        <end position="367"/>
    </location>
</feature>
<keyword evidence="1" id="KW-0175">Coiled coil</keyword>
<feature type="compositionally biased region" description="Basic residues" evidence="2">
    <location>
        <begin position="1466"/>
        <end position="1484"/>
    </location>
</feature>
<reference evidence="4 5" key="1">
    <citation type="journal article" date="2024" name="Plant Biotechnol. J.">
        <title>Dendrobium thyrsiflorum genome and its molecular insights into genes involved in important horticultural traits.</title>
        <authorList>
            <person name="Chen B."/>
            <person name="Wang J.Y."/>
            <person name="Zheng P.J."/>
            <person name="Li K.L."/>
            <person name="Liang Y.M."/>
            <person name="Chen X.F."/>
            <person name="Zhang C."/>
            <person name="Zhao X."/>
            <person name="He X."/>
            <person name="Zhang G.Q."/>
            <person name="Liu Z.J."/>
            <person name="Xu Q."/>
        </authorList>
    </citation>
    <scope>NUCLEOTIDE SEQUENCE [LARGE SCALE GENOMIC DNA]</scope>
    <source>
        <strain evidence="4">GZMU011</strain>
    </source>
</reference>
<feature type="compositionally biased region" description="Basic and acidic residues" evidence="2">
    <location>
        <begin position="1369"/>
        <end position="1380"/>
    </location>
</feature>
<feature type="region of interest" description="Disordered" evidence="2">
    <location>
        <begin position="1316"/>
        <end position="1400"/>
    </location>
</feature>
<feature type="compositionally biased region" description="Basic and acidic residues" evidence="2">
    <location>
        <begin position="975"/>
        <end position="986"/>
    </location>
</feature>
<feature type="compositionally biased region" description="Basic and acidic residues" evidence="2">
    <location>
        <begin position="1012"/>
        <end position="1026"/>
    </location>
</feature>
<feature type="compositionally biased region" description="Basic and acidic residues" evidence="2">
    <location>
        <begin position="924"/>
        <end position="963"/>
    </location>
</feature>
<name>A0ABD0U3X1_DENTH</name>
<protein>
    <recommendedName>
        <fullName evidence="3">Fungal lipase-type domain-containing protein</fullName>
    </recommendedName>
</protein>
<feature type="region of interest" description="Disordered" evidence="2">
    <location>
        <begin position="1270"/>
        <end position="1291"/>
    </location>
</feature>
<feature type="compositionally biased region" description="Polar residues" evidence="2">
    <location>
        <begin position="1583"/>
        <end position="1615"/>
    </location>
</feature>
<dbReference type="InterPro" id="IPR002921">
    <property type="entry name" value="Fungal_lipase-type"/>
</dbReference>
<feature type="compositionally biased region" description="Polar residues" evidence="2">
    <location>
        <begin position="495"/>
        <end position="510"/>
    </location>
</feature>
<dbReference type="Gene3D" id="3.40.50.1820">
    <property type="entry name" value="alpha/beta hydrolase"/>
    <property type="match status" value="1"/>
</dbReference>
<feature type="coiled-coil region" evidence="1">
    <location>
        <begin position="1154"/>
        <end position="1181"/>
    </location>
</feature>
<comment type="caution">
    <text evidence="4">The sequence shown here is derived from an EMBL/GenBank/DDBJ whole genome shotgun (WGS) entry which is preliminary data.</text>
</comment>
<keyword evidence="5" id="KW-1185">Reference proteome</keyword>
<dbReference type="CDD" id="cd00519">
    <property type="entry name" value="Lipase_3"/>
    <property type="match status" value="1"/>
</dbReference>
<feature type="region of interest" description="Disordered" evidence="2">
    <location>
        <begin position="1439"/>
        <end position="1496"/>
    </location>
</feature>
<dbReference type="Proteomes" id="UP001552299">
    <property type="component" value="Unassembled WGS sequence"/>
</dbReference>
<evidence type="ECO:0000313" key="5">
    <source>
        <dbReference type="Proteomes" id="UP001552299"/>
    </source>
</evidence>
<dbReference type="Pfam" id="PF01764">
    <property type="entry name" value="Lipase_3"/>
    <property type="match status" value="1"/>
</dbReference>
<dbReference type="EMBL" id="JANQDX010000018">
    <property type="protein sequence ID" value="KAL0906669.1"/>
    <property type="molecule type" value="Genomic_DNA"/>
</dbReference>
<dbReference type="InterPro" id="IPR029058">
    <property type="entry name" value="AB_hydrolase_fold"/>
</dbReference>
<evidence type="ECO:0000256" key="2">
    <source>
        <dbReference type="SAM" id="MobiDB-lite"/>
    </source>
</evidence>
<feature type="compositionally biased region" description="Basic and acidic residues" evidence="2">
    <location>
        <begin position="1316"/>
        <end position="1327"/>
    </location>
</feature>
<dbReference type="SUPFAM" id="SSF53474">
    <property type="entry name" value="alpha/beta-Hydrolases"/>
    <property type="match status" value="1"/>
</dbReference>
<feature type="region of interest" description="Disordered" evidence="2">
    <location>
        <begin position="1214"/>
        <end position="1234"/>
    </location>
</feature>
<feature type="compositionally biased region" description="Basic and acidic residues" evidence="2">
    <location>
        <begin position="869"/>
        <end position="887"/>
    </location>
</feature>
<feature type="region of interest" description="Disordered" evidence="2">
    <location>
        <begin position="491"/>
        <end position="519"/>
    </location>
</feature>
<feature type="region of interest" description="Disordered" evidence="2">
    <location>
        <begin position="869"/>
        <end position="888"/>
    </location>
</feature>
<accession>A0ABD0U3X1</accession>
<feature type="compositionally biased region" description="Basic and acidic residues" evidence="2">
    <location>
        <begin position="1270"/>
        <end position="1289"/>
    </location>
</feature>
<evidence type="ECO:0000259" key="3">
    <source>
        <dbReference type="Pfam" id="PF01764"/>
    </source>
</evidence>
<feature type="compositionally biased region" description="Polar residues" evidence="2">
    <location>
        <begin position="1446"/>
        <end position="1457"/>
    </location>
</feature>
<feature type="region of interest" description="Disordered" evidence="2">
    <location>
        <begin position="1566"/>
        <end position="1658"/>
    </location>
</feature>
<gene>
    <name evidence="4" type="ORF">M5K25_025182</name>
</gene>
<dbReference type="PANTHER" id="PTHR47523">
    <property type="entry name" value="F21O3.11 PROTEIN"/>
    <property type="match status" value="1"/>
</dbReference>
<feature type="region of interest" description="Disordered" evidence="2">
    <location>
        <begin position="1093"/>
        <end position="1148"/>
    </location>
</feature>
<feature type="compositionally biased region" description="Acidic residues" evidence="2">
    <location>
        <begin position="1133"/>
        <end position="1143"/>
    </location>
</feature>
<proteinExistence type="predicted"/>
<dbReference type="PANTHER" id="PTHR47523:SF1">
    <property type="entry name" value="F21O3.11 PROTEIN"/>
    <property type="match status" value="1"/>
</dbReference>
<feature type="coiled-coil region" evidence="1">
    <location>
        <begin position="46"/>
        <end position="73"/>
    </location>
</feature>
<feature type="region of interest" description="Disordered" evidence="2">
    <location>
        <begin position="924"/>
        <end position="1044"/>
    </location>
</feature>
<feature type="compositionally biased region" description="Basic residues" evidence="2">
    <location>
        <begin position="964"/>
        <end position="974"/>
    </location>
</feature>
<organism evidence="4 5">
    <name type="scientific">Dendrobium thyrsiflorum</name>
    <name type="common">Pinecone-like raceme dendrobium</name>
    <name type="synonym">Orchid</name>
    <dbReference type="NCBI Taxonomy" id="117978"/>
    <lineage>
        <taxon>Eukaryota</taxon>
        <taxon>Viridiplantae</taxon>
        <taxon>Streptophyta</taxon>
        <taxon>Embryophyta</taxon>
        <taxon>Tracheophyta</taxon>
        <taxon>Spermatophyta</taxon>
        <taxon>Magnoliopsida</taxon>
        <taxon>Liliopsida</taxon>
        <taxon>Asparagales</taxon>
        <taxon>Orchidaceae</taxon>
        <taxon>Epidendroideae</taxon>
        <taxon>Malaxideae</taxon>
        <taxon>Dendrobiinae</taxon>
        <taxon>Dendrobium</taxon>
    </lineage>
</organism>